<accession>A0A9X4ML93</accession>
<dbReference type="Proteomes" id="UP001154240">
    <property type="component" value="Unassembled WGS sequence"/>
</dbReference>
<organism evidence="2 3">
    <name type="scientific">Thiovibrio frasassiensis</name>
    <dbReference type="NCBI Taxonomy" id="2984131"/>
    <lineage>
        <taxon>Bacteria</taxon>
        <taxon>Pseudomonadati</taxon>
        <taxon>Thermodesulfobacteriota</taxon>
        <taxon>Desulfobulbia</taxon>
        <taxon>Desulfobulbales</taxon>
        <taxon>Thiovibrionaceae</taxon>
        <taxon>Thiovibrio</taxon>
    </lineage>
</organism>
<gene>
    <name evidence="2" type="ORF">OLX77_01465</name>
</gene>
<dbReference type="EMBL" id="JAPHEH010000001">
    <property type="protein sequence ID" value="MDG4474827.1"/>
    <property type="molecule type" value="Genomic_DNA"/>
</dbReference>
<keyword evidence="1" id="KW-0812">Transmembrane</keyword>
<feature type="transmembrane region" description="Helical" evidence="1">
    <location>
        <begin position="94"/>
        <end position="113"/>
    </location>
</feature>
<keyword evidence="3" id="KW-1185">Reference proteome</keyword>
<keyword evidence="1" id="KW-0472">Membrane</keyword>
<sequence>MKLVMLTIAGVTSTAAFMSLCVYIFLAVRGKSVTLYSTSHTSLLSWRQKVFLALAALAFLACMYKGAEAMLWWMPSTWGGVDEDGEYQTLRASMASLFAILGGLAFIQFIDAATHNKFFLRLASERAREFERILKASINTWELPMLSKEYKEKLSTIESEAYGPNGIRSRIVDLRPEGGRAQMYRELIFHVEQLESKNKATGNPVGQLA</sequence>
<keyword evidence="1" id="KW-1133">Transmembrane helix</keyword>
<evidence type="ECO:0000313" key="2">
    <source>
        <dbReference type="EMBL" id="MDG4474827.1"/>
    </source>
</evidence>
<proteinExistence type="predicted"/>
<reference evidence="2" key="1">
    <citation type="journal article" date="2022" name="bioRxiv">
        <title>Thiovibrio frasassiensisgen. nov., sp. nov., an autotrophic, elemental sulfur disproportionating bacterium isolated from sulfidic karst sediment, and proposal of Thiovibrionaceae fam. nov.</title>
        <authorList>
            <person name="Aronson H."/>
            <person name="Thomas C."/>
            <person name="Bhattacharyya M."/>
            <person name="Eckstein S."/>
            <person name="Jensen S."/>
            <person name="Barco R."/>
            <person name="Macalady J."/>
            <person name="Amend J."/>
        </authorList>
    </citation>
    <scope>NUCLEOTIDE SEQUENCE</scope>
    <source>
        <strain evidence="2">RS19-109</strain>
    </source>
</reference>
<evidence type="ECO:0000256" key="1">
    <source>
        <dbReference type="SAM" id="Phobius"/>
    </source>
</evidence>
<reference evidence="2" key="2">
    <citation type="submission" date="2022-10" db="EMBL/GenBank/DDBJ databases">
        <authorList>
            <person name="Aronson H.S."/>
        </authorList>
    </citation>
    <scope>NUCLEOTIDE SEQUENCE</scope>
    <source>
        <strain evidence="2">RS19-109</strain>
    </source>
</reference>
<evidence type="ECO:0000313" key="3">
    <source>
        <dbReference type="Proteomes" id="UP001154240"/>
    </source>
</evidence>
<feature type="transmembrane region" description="Helical" evidence="1">
    <location>
        <begin position="6"/>
        <end position="29"/>
    </location>
</feature>
<dbReference type="AlphaFoldDB" id="A0A9X4ML93"/>
<name>A0A9X4ML93_9BACT</name>
<feature type="transmembrane region" description="Helical" evidence="1">
    <location>
        <begin position="50"/>
        <end position="74"/>
    </location>
</feature>
<protein>
    <submittedName>
        <fullName evidence="2">Uncharacterized protein</fullName>
    </submittedName>
</protein>
<comment type="caution">
    <text evidence="2">The sequence shown here is derived from an EMBL/GenBank/DDBJ whole genome shotgun (WGS) entry which is preliminary data.</text>
</comment>
<dbReference type="RefSeq" id="WP_307631807.1">
    <property type="nucleotide sequence ID" value="NZ_JAPHEH010000001.1"/>
</dbReference>